<dbReference type="SUPFAM" id="SSF48657">
    <property type="entry name" value="FinO-like"/>
    <property type="match status" value="1"/>
</dbReference>
<sequence>MTTAADSQAQYHIKYSARTFPHPEETAAISAESGTASVRTLTRCLSSVSNAAGYRLTVIAGAARYDKDRQPGETVTPEEDADSVKRLEKLRKRQAKGKAE</sequence>
<name>A0A8I0PZD8_MORMO</name>
<dbReference type="EMBL" id="PKLF01000028">
    <property type="protein sequence ID" value="MBE8614505.1"/>
    <property type="molecule type" value="Genomic_DNA"/>
</dbReference>
<dbReference type="RefSeq" id="WP_193830336.1">
    <property type="nucleotide sequence ID" value="NZ_PKLF01000028.1"/>
</dbReference>
<protein>
    <recommendedName>
        <fullName evidence="4">ProQ/FinO domain-containing protein</fullName>
    </recommendedName>
</protein>
<feature type="region of interest" description="Disordered" evidence="1">
    <location>
        <begin position="1"/>
        <end position="21"/>
    </location>
</feature>
<dbReference type="InterPro" id="IPR036442">
    <property type="entry name" value="ProQ/FinO_sf"/>
</dbReference>
<reference evidence="2" key="1">
    <citation type="submission" date="2017-12" db="EMBL/GenBank/DDBJ databases">
        <title>Genome sequencing and analysis.</title>
        <authorList>
            <person name="Huang Y.-T."/>
        </authorList>
    </citation>
    <scope>NUCLEOTIDE SEQUENCE</scope>
    <source>
        <strain evidence="2">VGH116</strain>
    </source>
</reference>
<evidence type="ECO:0000313" key="2">
    <source>
        <dbReference type="EMBL" id="MBE8614505.1"/>
    </source>
</evidence>
<dbReference type="AlphaFoldDB" id="A0A8I0PZD8"/>
<evidence type="ECO:0000256" key="1">
    <source>
        <dbReference type="SAM" id="MobiDB-lite"/>
    </source>
</evidence>
<feature type="compositionally biased region" description="Basic residues" evidence="1">
    <location>
        <begin position="88"/>
        <end position="100"/>
    </location>
</feature>
<accession>A0A8I0PZD8</accession>
<feature type="region of interest" description="Disordered" evidence="1">
    <location>
        <begin position="65"/>
        <end position="100"/>
    </location>
</feature>
<gene>
    <name evidence="2" type="ORF">CYG68_19255</name>
</gene>
<organism evidence="2 3">
    <name type="scientific">Morganella morganii</name>
    <name type="common">Proteus morganii</name>
    <dbReference type="NCBI Taxonomy" id="582"/>
    <lineage>
        <taxon>Bacteria</taxon>
        <taxon>Pseudomonadati</taxon>
        <taxon>Pseudomonadota</taxon>
        <taxon>Gammaproteobacteria</taxon>
        <taxon>Enterobacterales</taxon>
        <taxon>Morganellaceae</taxon>
        <taxon>Morganella</taxon>
    </lineage>
</organism>
<evidence type="ECO:0000313" key="3">
    <source>
        <dbReference type="Proteomes" id="UP000650477"/>
    </source>
</evidence>
<dbReference type="Proteomes" id="UP000650477">
    <property type="component" value="Unassembled WGS sequence"/>
</dbReference>
<proteinExistence type="predicted"/>
<feature type="compositionally biased region" description="Polar residues" evidence="1">
    <location>
        <begin position="1"/>
        <end position="10"/>
    </location>
</feature>
<comment type="caution">
    <text evidence="2">The sequence shown here is derived from an EMBL/GenBank/DDBJ whole genome shotgun (WGS) entry which is preliminary data.</text>
</comment>
<dbReference type="Gene3D" id="1.10.1710.10">
    <property type="entry name" value="ProQ/FinO domain"/>
    <property type="match status" value="1"/>
</dbReference>
<evidence type="ECO:0008006" key="4">
    <source>
        <dbReference type="Google" id="ProtNLM"/>
    </source>
</evidence>